<proteinExistence type="predicted"/>
<evidence type="ECO:0000313" key="1">
    <source>
        <dbReference type="Proteomes" id="UP000038045"/>
    </source>
</evidence>
<sequence length="380" mass="45749">MDKQLSLPFCINTIRLQCEKRMRKTSARRVLILLRKKLKCFENEMKNVGKGEFYIIPRSKYDEIKIKQKLNNTKESEGIFTLKEKTNLWKFFWIADRPTFQFKIKINYPLMEPRILSEYLLKKNLQCQYIVKINKTFIFGSESKVLIEKLENHFLENIENFKIENEDKKIELKVITRKECKDYIESYDPLNRNPKENENDFTFKIMLKRKDNGCIYFQEFKKMFCTDLNLYLENIIMEKNNIIILESKHNQNSFKKISSYLSSFKGVIKTENCREYNIDFIQSNSVYKIKIIIDIYLLDRKDIINGLHQRGIFPQYLKYNALEIIIGSINKEDIELWRINLKYKEKILNIGKNNEVRKISGFKIIEEKHEHPVSHLAWRI</sequence>
<dbReference type="WBParaSite" id="PTRK_0000527350.1">
    <property type="protein sequence ID" value="PTRK_0000527350.1"/>
    <property type="gene ID" value="PTRK_0000527350"/>
</dbReference>
<dbReference type="Proteomes" id="UP000038045">
    <property type="component" value="Unplaced"/>
</dbReference>
<organism evidence="1 2">
    <name type="scientific">Parastrongyloides trichosuri</name>
    <name type="common">Possum-specific nematode worm</name>
    <dbReference type="NCBI Taxonomy" id="131310"/>
    <lineage>
        <taxon>Eukaryota</taxon>
        <taxon>Metazoa</taxon>
        <taxon>Ecdysozoa</taxon>
        <taxon>Nematoda</taxon>
        <taxon>Chromadorea</taxon>
        <taxon>Rhabditida</taxon>
        <taxon>Tylenchina</taxon>
        <taxon>Panagrolaimomorpha</taxon>
        <taxon>Strongyloidoidea</taxon>
        <taxon>Strongyloididae</taxon>
        <taxon>Parastrongyloides</taxon>
    </lineage>
</organism>
<reference evidence="2" key="1">
    <citation type="submission" date="2017-02" db="UniProtKB">
        <authorList>
            <consortium name="WormBaseParasite"/>
        </authorList>
    </citation>
    <scope>IDENTIFICATION</scope>
</reference>
<protein>
    <submittedName>
        <fullName evidence="2">Uncharacterized protein</fullName>
    </submittedName>
</protein>
<evidence type="ECO:0000313" key="2">
    <source>
        <dbReference type="WBParaSite" id="PTRK_0000527350.1"/>
    </source>
</evidence>
<dbReference type="AlphaFoldDB" id="A0A0N4ZCM1"/>
<name>A0A0N4ZCM1_PARTI</name>
<accession>A0A0N4ZCM1</accession>
<keyword evidence="1" id="KW-1185">Reference proteome</keyword>